<dbReference type="STRING" id="1035707.SAMN05216552_104150"/>
<keyword evidence="7" id="KW-1185">Reference proteome</keyword>
<keyword evidence="4" id="KW-0732">Signal</keyword>
<dbReference type="SMART" id="SM00564">
    <property type="entry name" value="PQQ"/>
    <property type="match status" value="6"/>
</dbReference>
<gene>
    <name evidence="6" type="ORF">SAMN05216552_104150</name>
</gene>
<evidence type="ECO:0000256" key="3">
    <source>
        <dbReference type="ARBA" id="ARBA00023002"/>
    </source>
</evidence>
<dbReference type="InterPro" id="IPR002372">
    <property type="entry name" value="PQQ_rpt_dom"/>
</dbReference>
<organism evidence="6 7">
    <name type="scientific">Pseudoduganella namucuonensis</name>
    <dbReference type="NCBI Taxonomy" id="1035707"/>
    <lineage>
        <taxon>Bacteria</taxon>
        <taxon>Pseudomonadati</taxon>
        <taxon>Pseudomonadota</taxon>
        <taxon>Betaproteobacteria</taxon>
        <taxon>Burkholderiales</taxon>
        <taxon>Oxalobacteraceae</taxon>
        <taxon>Telluria group</taxon>
        <taxon>Pseudoduganella</taxon>
    </lineage>
</organism>
<protein>
    <submittedName>
        <fullName evidence="6">Alcohol dehydrogenase (Cytochrome c)</fullName>
    </submittedName>
</protein>
<evidence type="ECO:0000259" key="5">
    <source>
        <dbReference type="Pfam" id="PF01011"/>
    </source>
</evidence>
<dbReference type="Gene3D" id="2.140.10.10">
    <property type="entry name" value="Quinoprotein alcohol dehydrogenase-like superfamily"/>
    <property type="match status" value="1"/>
</dbReference>
<feature type="domain" description="Pyrrolo-quinoline quinone repeat" evidence="5">
    <location>
        <begin position="463"/>
        <end position="539"/>
    </location>
</feature>
<comment type="cofactor">
    <cofactor evidence="1">
        <name>pyrroloquinoline quinone</name>
        <dbReference type="ChEBI" id="CHEBI:58442"/>
    </cofactor>
</comment>
<evidence type="ECO:0000313" key="6">
    <source>
        <dbReference type="EMBL" id="SFV14207.1"/>
    </source>
</evidence>
<dbReference type="PANTHER" id="PTHR32303">
    <property type="entry name" value="QUINOPROTEIN ALCOHOL DEHYDROGENASE (CYTOCHROME C)"/>
    <property type="match status" value="1"/>
</dbReference>
<reference evidence="7" key="1">
    <citation type="submission" date="2016-10" db="EMBL/GenBank/DDBJ databases">
        <authorList>
            <person name="Varghese N."/>
            <person name="Submissions S."/>
        </authorList>
    </citation>
    <scope>NUCLEOTIDE SEQUENCE [LARGE SCALE GENOMIC DNA]</scope>
    <source>
        <strain evidence="7">CGMCC 1.11014</strain>
    </source>
</reference>
<dbReference type="RefSeq" id="WP_093559802.1">
    <property type="nucleotide sequence ID" value="NZ_FPBO01000041.1"/>
</dbReference>
<evidence type="ECO:0000256" key="1">
    <source>
        <dbReference type="ARBA" id="ARBA00001931"/>
    </source>
</evidence>
<evidence type="ECO:0000256" key="2">
    <source>
        <dbReference type="ARBA" id="ARBA00008156"/>
    </source>
</evidence>
<keyword evidence="3" id="KW-0560">Oxidoreductase</keyword>
<dbReference type="GO" id="GO:0016491">
    <property type="term" value="F:oxidoreductase activity"/>
    <property type="evidence" value="ECO:0007669"/>
    <property type="project" value="UniProtKB-KW"/>
</dbReference>
<name>A0A1I7LX87_9BURK</name>
<dbReference type="EMBL" id="FPBO01000041">
    <property type="protein sequence ID" value="SFV14207.1"/>
    <property type="molecule type" value="Genomic_DNA"/>
</dbReference>
<dbReference type="Proteomes" id="UP000199391">
    <property type="component" value="Unassembled WGS sequence"/>
</dbReference>
<feature type="chain" id="PRO_5011527922" evidence="4">
    <location>
        <begin position="42"/>
        <end position="575"/>
    </location>
</feature>
<dbReference type="InterPro" id="IPR018391">
    <property type="entry name" value="PQQ_b-propeller_rpt"/>
</dbReference>
<dbReference type="SUPFAM" id="SSF50998">
    <property type="entry name" value="Quinoprotein alcohol dehydrogenase-like"/>
    <property type="match status" value="1"/>
</dbReference>
<evidence type="ECO:0000313" key="7">
    <source>
        <dbReference type="Proteomes" id="UP000199391"/>
    </source>
</evidence>
<dbReference type="AlphaFoldDB" id="A0A1I7LX87"/>
<dbReference type="Pfam" id="PF01011">
    <property type="entry name" value="PQQ"/>
    <property type="match status" value="2"/>
</dbReference>
<accession>A0A1I7LX87</accession>
<dbReference type="PANTHER" id="PTHR32303:SF20">
    <property type="entry name" value="QUINOPROTEIN ETHANOL DEHYDROGENASE"/>
    <property type="match status" value="1"/>
</dbReference>
<sequence>MSNSAPRRRAAAIAAAYAATCAATGAAVVSAMLGAATPAHAVAPAMPGAGGESDPNNWTQYHRSSNGWRYSPLEQINKDNVKGLKAAWIHQPGDITAGLISTPLVKDGVMYYVAPNNNVFALNAATGQTLWHYQPKLAAIASQSFYATLSRSLTMGHGHIYLGTLDGRFVAIDEKTGKEAWSTQLTDLKTCFGCLFSSSPILAGDVLIGGSTGGDQPQRGKIYAVNARTGERMWTFDTIKDDPKSWPDGTGQVGGGGAWLPGTYDAASDSVFIGTSNAAPDFYGDARKGDNLYTASLLALEPKTGKLKWHRQEIPHDTFDYDAAYEALIVKKDGKDVIVHLNKSGFVFVMDKADGKLENVWPLSQTYNFVKTIDPKTGELIGRKAMPAGQETLLCPYLLGTRSWNPGAYSPKTKLWYTNAMEVCQKVVPAKQETKGMGIASLYLGVDKLEAVAPPDRPAEGRLDARDPLTGKLKWSVNYAIPGLGGVLATGGGLVFNGDPFGYVHAYDADDGKELWKFQTGSGIRAGIISYAVDGKQYIAVPSGWGSLAPGFMASAFPAIKDLTGGAAMVVFALD</sequence>
<proteinExistence type="inferred from homology"/>
<dbReference type="OrthoDB" id="9794322at2"/>
<feature type="domain" description="Pyrrolo-quinoline quinone repeat" evidence="5">
    <location>
        <begin position="58"/>
        <end position="363"/>
    </location>
</feature>
<dbReference type="InterPro" id="IPR011047">
    <property type="entry name" value="Quinoprotein_ADH-like_sf"/>
</dbReference>
<feature type="signal peptide" evidence="4">
    <location>
        <begin position="1"/>
        <end position="41"/>
    </location>
</feature>
<comment type="similarity">
    <text evidence="2">Belongs to the bacterial PQQ dehydrogenase family.</text>
</comment>
<evidence type="ECO:0000256" key="4">
    <source>
        <dbReference type="SAM" id="SignalP"/>
    </source>
</evidence>